<dbReference type="GO" id="GO:0046872">
    <property type="term" value="F:metal ion binding"/>
    <property type="evidence" value="ECO:0007669"/>
    <property type="project" value="UniProtKB-KW"/>
</dbReference>
<dbReference type="AlphaFoldDB" id="A7MMU1"/>
<feature type="binding site" evidence="8">
    <location>
        <position position="104"/>
    </location>
    <ligand>
        <name>Mg(2+)</name>
        <dbReference type="ChEBI" id="CHEBI:18420"/>
    </ligand>
</feature>
<keyword evidence="2 8" id="KW-0808">Transferase</keyword>
<dbReference type="EC" id="2.7.7.77" evidence="8"/>
<dbReference type="HOGENOM" id="CLU_055597_5_1_6"/>
<evidence type="ECO:0000256" key="2">
    <source>
        <dbReference type="ARBA" id="ARBA00022679"/>
    </source>
</evidence>
<evidence type="ECO:0000256" key="3">
    <source>
        <dbReference type="ARBA" id="ARBA00022723"/>
    </source>
</evidence>
<organism evidence="10 11">
    <name type="scientific">Cronobacter sakazakii (strain ATCC BAA-894)</name>
    <name type="common">Enterobacter sakazakii</name>
    <dbReference type="NCBI Taxonomy" id="290339"/>
    <lineage>
        <taxon>Bacteria</taxon>
        <taxon>Pseudomonadati</taxon>
        <taxon>Pseudomonadota</taxon>
        <taxon>Gammaproteobacteria</taxon>
        <taxon>Enterobacterales</taxon>
        <taxon>Enterobacteriaceae</taxon>
        <taxon>Cronobacter</taxon>
    </lineage>
</organism>
<dbReference type="KEGG" id="esa:ESA_04034"/>
<dbReference type="SUPFAM" id="SSF53448">
    <property type="entry name" value="Nucleotide-diphospho-sugar transferases"/>
    <property type="match status" value="1"/>
</dbReference>
<gene>
    <name evidence="8" type="primary">mobA</name>
    <name evidence="10" type="ordered locus">ESA_04034</name>
</gene>
<dbReference type="PANTHER" id="PTHR19136">
    <property type="entry name" value="MOLYBDENUM COFACTOR GUANYLYLTRANSFERASE"/>
    <property type="match status" value="1"/>
</dbReference>
<dbReference type="GO" id="GO:0005737">
    <property type="term" value="C:cytoplasm"/>
    <property type="evidence" value="ECO:0007669"/>
    <property type="project" value="UniProtKB-SubCell"/>
</dbReference>
<evidence type="ECO:0000313" key="11">
    <source>
        <dbReference type="Proteomes" id="UP000000260"/>
    </source>
</evidence>
<dbReference type="GO" id="GO:0005525">
    <property type="term" value="F:GTP binding"/>
    <property type="evidence" value="ECO:0007669"/>
    <property type="project" value="UniProtKB-UniRule"/>
</dbReference>
<evidence type="ECO:0000256" key="8">
    <source>
        <dbReference type="HAMAP-Rule" id="MF_00316"/>
    </source>
</evidence>
<dbReference type="CDD" id="cd02503">
    <property type="entry name" value="MobA"/>
    <property type="match status" value="1"/>
</dbReference>
<evidence type="ECO:0000256" key="7">
    <source>
        <dbReference type="ARBA" id="ARBA00023150"/>
    </source>
</evidence>
<evidence type="ECO:0000313" key="10">
    <source>
        <dbReference type="EMBL" id="ABU79217.1"/>
    </source>
</evidence>
<comment type="cofactor">
    <cofactor evidence="8">
        <name>Mg(2+)</name>
        <dbReference type="ChEBI" id="CHEBI:18420"/>
    </cofactor>
</comment>
<comment type="subcellular location">
    <subcellularLocation>
        <location evidence="8">Cytoplasm</location>
    </subcellularLocation>
</comment>
<dbReference type="Proteomes" id="UP000000260">
    <property type="component" value="Chromosome"/>
</dbReference>
<dbReference type="GO" id="GO:1902758">
    <property type="term" value="P:bis(molybdopterin guanine dinucleotide)molybdenum biosynthetic process"/>
    <property type="evidence" value="ECO:0007669"/>
    <property type="project" value="TreeGrafter"/>
</dbReference>
<dbReference type="HAMAP" id="MF_00316">
    <property type="entry name" value="MobA"/>
    <property type="match status" value="1"/>
</dbReference>
<keyword evidence="6 8" id="KW-0342">GTP-binding</keyword>
<feature type="binding site" evidence="8">
    <location>
        <position position="74"/>
    </location>
    <ligand>
        <name>GTP</name>
        <dbReference type="ChEBI" id="CHEBI:37565"/>
    </ligand>
</feature>
<evidence type="ECO:0000256" key="1">
    <source>
        <dbReference type="ARBA" id="ARBA00022490"/>
    </source>
</evidence>
<dbReference type="PANTHER" id="PTHR19136:SF81">
    <property type="entry name" value="MOLYBDENUM COFACTOR GUANYLYLTRANSFERASE"/>
    <property type="match status" value="1"/>
</dbReference>
<dbReference type="Gene3D" id="3.90.550.10">
    <property type="entry name" value="Spore Coat Polysaccharide Biosynthesis Protein SpsA, Chain A"/>
    <property type="match status" value="1"/>
</dbReference>
<keyword evidence="4 8" id="KW-0547">Nucleotide-binding</keyword>
<proteinExistence type="inferred from homology"/>
<evidence type="ECO:0000259" key="9">
    <source>
        <dbReference type="Pfam" id="PF12804"/>
    </source>
</evidence>
<comment type="domain">
    <text evidence="8">The N-terminal domain determines nucleotide recognition and specific binding, while the C-terminal domain determines the specific binding to the target protein.</text>
</comment>
<feature type="binding site" evidence="8">
    <location>
        <position position="104"/>
    </location>
    <ligand>
        <name>GTP</name>
        <dbReference type="ChEBI" id="CHEBI:37565"/>
    </ligand>
</feature>
<feature type="binding site" evidence="8">
    <location>
        <begin position="15"/>
        <end position="17"/>
    </location>
    <ligand>
        <name>GTP</name>
        <dbReference type="ChEBI" id="CHEBI:37565"/>
    </ligand>
</feature>
<keyword evidence="7 8" id="KW-0501">Molybdenum cofactor biosynthesis</keyword>
<sequence length="195" mass="21479">MIFLDKLSAITGVVLAGGRATRMGGKNKGLMTLNGKALWKHVAERLAAQVAHVAVSANRDLEAYRASGYPVITDTLPDFPGPLAGMLSVMQQLNSEWYLFCPCDTPHIPADLAQRLWNAKGARPAVWANDGERDHPAIVLMHHSLKAPLADYLARGERRVMVFLREVNGCSVAFANKDDFANVNTLAELERWQEE</sequence>
<reference evidence="10 11" key="1">
    <citation type="journal article" date="2010" name="PLoS ONE">
        <title>Genome sequence of Cronobacter sakazakii BAA-894 and comparative genomic hybridization analysis with other Cronobacter species.</title>
        <authorList>
            <person name="Kucerova E."/>
            <person name="Clifton S.W."/>
            <person name="Xia X.Q."/>
            <person name="Long F."/>
            <person name="Porwollik S."/>
            <person name="Fulton L."/>
            <person name="Fronick C."/>
            <person name="Minx P."/>
            <person name="Kyung K."/>
            <person name="Warren W."/>
            <person name="Fulton R."/>
            <person name="Feng D."/>
            <person name="Wollam A."/>
            <person name="Shah N."/>
            <person name="Bhonagiri V."/>
            <person name="Nash W.E."/>
            <person name="Hallsworth-Pepin K."/>
            <person name="Wilson R.K."/>
            <person name="McClelland M."/>
            <person name="Forsythe S.J."/>
        </authorList>
    </citation>
    <scope>NUCLEOTIDE SEQUENCE [LARGE SCALE GENOMIC DNA]</scope>
    <source>
        <strain evidence="10 11">ATCC BAA-894</strain>
    </source>
</reference>
<protein>
    <recommendedName>
        <fullName evidence="8">Molybdenum cofactor guanylyltransferase</fullName>
        <shortName evidence="8">MoCo guanylyltransferase</shortName>
        <ecNumber evidence="8">2.7.7.77</ecNumber>
    </recommendedName>
    <alternativeName>
        <fullName evidence="8">GTP:molybdopterin guanylyltransferase</fullName>
    </alternativeName>
    <alternativeName>
        <fullName evidence="8">Mo-MPT guanylyltransferase</fullName>
    </alternativeName>
    <alternativeName>
        <fullName evidence="8">Molybdopterin guanylyltransferase</fullName>
    </alternativeName>
    <alternativeName>
        <fullName evidence="8">Molybdopterin-guanine dinucleotide synthase</fullName>
        <shortName evidence="8">MGD synthase</shortName>
    </alternativeName>
</protein>
<keyword evidence="5 8" id="KW-0460">Magnesium</keyword>
<name>A7MMU1_CROS8</name>
<keyword evidence="3 8" id="KW-0479">Metal-binding</keyword>
<evidence type="ECO:0000256" key="4">
    <source>
        <dbReference type="ARBA" id="ARBA00022741"/>
    </source>
</evidence>
<dbReference type="InterPro" id="IPR025877">
    <property type="entry name" value="MobA-like_NTP_Trfase"/>
</dbReference>
<comment type="subunit">
    <text evidence="8">Monomer.</text>
</comment>
<dbReference type="SMR" id="A7MMU1"/>
<comment type="function">
    <text evidence="8">Transfers a GMP moiety from GTP to Mo-molybdopterin (Mo-MPT) cofactor (Moco or molybdenum cofactor) to form Mo-molybdopterin guanine dinucleotide (Mo-MGD) cofactor.</text>
</comment>
<feature type="binding site" evidence="8">
    <location>
        <position position="28"/>
    </location>
    <ligand>
        <name>GTP</name>
        <dbReference type="ChEBI" id="CHEBI:37565"/>
    </ligand>
</feature>
<comment type="caution">
    <text evidence="8">Lacks conserved residue(s) required for the propagation of feature annotation.</text>
</comment>
<keyword evidence="1 8" id="KW-0963">Cytoplasm</keyword>
<dbReference type="GO" id="GO:0061603">
    <property type="term" value="F:molybdenum cofactor guanylyltransferase activity"/>
    <property type="evidence" value="ECO:0007669"/>
    <property type="project" value="UniProtKB-EC"/>
</dbReference>
<dbReference type="InterPro" id="IPR029044">
    <property type="entry name" value="Nucleotide-diphossugar_trans"/>
</dbReference>
<keyword evidence="11" id="KW-1185">Reference proteome</keyword>
<dbReference type="InterPro" id="IPR013482">
    <property type="entry name" value="Molybde_CF_guanTrfase"/>
</dbReference>
<dbReference type="NCBIfam" id="TIGR02665">
    <property type="entry name" value="molyb_mobA"/>
    <property type="match status" value="1"/>
</dbReference>
<evidence type="ECO:0000256" key="5">
    <source>
        <dbReference type="ARBA" id="ARBA00022842"/>
    </source>
</evidence>
<evidence type="ECO:0000256" key="6">
    <source>
        <dbReference type="ARBA" id="ARBA00023134"/>
    </source>
</evidence>
<accession>A7MMU1</accession>
<comment type="catalytic activity">
    <reaction evidence="8">
        <text>Mo-molybdopterin + GTP + H(+) = Mo-molybdopterin guanine dinucleotide + diphosphate</text>
        <dbReference type="Rhea" id="RHEA:34243"/>
        <dbReference type="ChEBI" id="CHEBI:15378"/>
        <dbReference type="ChEBI" id="CHEBI:33019"/>
        <dbReference type="ChEBI" id="CHEBI:37565"/>
        <dbReference type="ChEBI" id="CHEBI:71302"/>
        <dbReference type="ChEBI" id="CHEBI:71310"/>
        <dbReference type="EC" id="2.7.7.77"/>
    </reaction>
</comment>
<comment type="similarity">
    <text evidence="8">Belongs to the MobA family.</text>
</comment>
<feature type="domain" description="MobA-like NTP transferase" evidence="9">
    <location>
        <begin position="12"/>
        <end position="161"/>
    </location>
</feature>
<dbReference type="EMBL" id="CP000783">
    <property type="protein sequence ID" value="ABU79217.1"/>
    <property type="molecule type" value="Genomic_DNA"/>
</dbReference>
<dbReference type="Pfam" id="PF12804">
    <property type="entry name" value="NTP_transf_3"/>
    <property type="match status" value="1"/>
</dbReference>